<comment type="caution">
    <text evidence="2">The sequence shown here is derived from an EMBL/GenBank/DDBJ whole genome shotgun (WGS) entry which is preliminary data.</text>
</comment>
<feature type="transmembrane region" description="Helical" evidence="1">
    <location>
        <begin position="120"/>
        <end position="141"/>
    </location>
</feature>
<proteinExistence type="predicted"/>
<name>A0ABW4HU36_9BACI</name>
<sequence>MQKNLIPIYREKEIYTIVYDTEQNKLYRFSHRKLGSSLTYMGLFFLFLYGSKMLNGIYQHYRNPLLDLFLFVVLLISCFVISKVLMNQFYFQRMEHHEFYNKDNMKHIADMGRKQLRRELILGLGLCLFLSLIGLVLFVMIRQIEPLIVFGLGLVPIYIILLTRPFTRNVIFKKFQRKEIDL</sequence>
<evidence type="ECO:0000313" key="2">
    <source>
        <dbReference type="EMBL" id="MFD1608830.1"/>
    </source>
</evidence>
<dbReference type="Proteomes" id="UP001597221">
    <property type="component" value="Unassembled WGS sequence"/>
</dbReference>
<keyword evidence="1" id="KW-0472">Membrane</keyword>
<feature type="transmembrane region" description="Helical" evidence="1">
    <location>
        <begin position="64"/>
        <end position="86"/>
    </location>
</feature>
<evidence type="ECO:0000313" key="3">
    <source>
        <dbReference type="Proteomes" id="UP001597221"/>
    </source>
</evidence>
<keyword evidence="1" id="KW-1133">Transmembrane helix</keyword>
<accession>A0ABW4HU36</accession>
<keyword evidence="1" id="KW-0812">Transmembrane</keyword>
<feature type="transmembrane region" description="Helical" evidence="1">
    <location>
        <begin position="38"/>
        <end position="58"/>
    </location>
</feature>
<keyword evidence="3" id="KW-1185">Reference proteome</keyword>
<evidence type="ECO:0000256" key="1">
    <source>
        <dbReference type="SAM" id="Phobius"/>
    </source>
</evidence>
<dbReference type="RefSeq" id="WP_379598266.1">
    <property type="nucleotide sequence ID" value="NZ_JBHUDE010000135.1"/>
</dbReference>
<gene>
    <name evidence="2" type="ORF">ACFSBH_14485</name>
</gene>
<organism evidence="2 3">
    <name type="scientific">Oceanobacillus luteolus</name>
    <dbReference type="NCBI Taxonomy" id="1274358"/>
    <lineage>
        <taxon>Bacteria</taxon>
        <taxon>Bacillati</taxon>
        <taxon>Bacillota</taxon>
        <taxon>Bacilli</taxon>
        <taxon>Bacillales</taxon>
        <taxon>Bacillaceae</taxon>
        <taxon>Oceanobacillus</taxon>
    </lineage>
</organism>
<feature type="transmembrane region" description="Helical" evidence="1">
    <location>
        <begin position="147"/>
        <end position="167"/>
    </location>
</feature>
<evidence type="ECO:0008006" key="4">
    <source>
        <dbReference type="Google" id="ProtNLM"/>
    </source>
</evidence>
<dbReference type="EMBL" id="JBHUDE010000135">
    <property type="protein sequence ID" value="MFD1608830.1"/>
    <property type="molecule type" value="Genomic_DNA"/>
</dbReference>
<reference evidence="3" key="1">
    <citation type="journal article" date="2019" name="Int. J. Syst. Evol. Microbiol.">
        <title>The Global Catalogue of Microorganisms (GCM) 10K type strain sequencing project: providing services to taxonomists for standard genome sequencing and annotation.</title>
        <authorList>
            <consortium name="The Broad Institute Genomics Platform"/>
            <consortium name="The Broad Institute Genome Sequencing Center for Infectious Disease"/>
            <person name="Wu L."/>
            <person name="Ma J."/>
        </authorList>
    </citation>
    <scope>NUCLEOTIDE SEQUENCE [LARGE SCALE GENOMIC DNA]</scope>
    <source>
        <strain evidence="3">CGMCC 1.12376</strain>
    </source>
</reference>
<protein>
    <recommendedName>
        <fullName evidence="4">ABC transporter permease</fullName>
    </recommendedName>
</protein>